<accession>A0A9Q1HMX0</accession>
<dbReference type="PANTHER" id="PTHR14002">
    <property type="entry name" value="ENDOGLIN/TGF-BETA RECEPTOR TYPE III"/>
    <property type="match status" value="1"/>
</dbReference>
<dbReference type="EMBL" id="JAFJMO010000019">
    <property type="protein sequence ID" value="KAJ8250038.1"/>
    <property type="molecule type" value="Genomic_DNA"/>
</dbReference>
<proteinExistence type="predicted"/>
<evidence type="ECO:0000256" key="2">
    <source>
        <dbReference type="ARBA" id="ARBA00023157"/>
    </source>
</evidence>
<dbReference type="OrthoDB" id="10063988at2759"/>
<sequence>MGLYSDASYASSHAYAGPVELPLSARLHIQDSLAFKMSLQLEACWATETTDPQEERRAFYLKEGCPSNRTFRWHLQDGWPQRRRFSVQMFTMSDHAHVYLHCLTRICSPDEDCTTNCSEGQKVKRDLPDTLTAIISAEFNQTAV</sequence>
<comment type="caution">
    <text evidence="4">The sequence shown here is derived from an EMBL/GenBank/DDBJ whole genome shotgun (WGS) entry which is preliminary data.</text>
</comment>
<evidence type="ECO:0000259" key="3">
    <source>
        <dbReference type="PROSITE" id="PS51034"/>
    </source>
</evidence>
<gene>
    <name evidence="4" type="ORF">COCON_G00232540</name>
</gene>
<dbReference type="Pfam" id="PF00100">
    <property type="entry name" value="Zona_pellucida"/>
    <property type="match status" value="1"/>
</dbReference>
<evidence type="ECO:0000256" key="1">
    <source>
        <dbReference type="ARBA" id="ARBA00022729"/>
    </source>
</evidence>
<protein>
    <recommendedName>
        <fullName evidence="3">ZP domain-containing protein</fullName>
    </recommendedName>
</protein>
<dbReference type="AlphaFoldDB" id="A0A9Q1HMX0"/>
<dbReference type="InterPro" id="IPR042235">
    <property type="entry name" value="ZP-C_dom"/>
</dbReference>
<keyword evidence="2" id="KW-1015">Disulfide bond</keyword>
<reference evidence="4" key="1">
    <citation type="journal article" date="2023" name="Science">
        <title>Genome structures resolve the early diversification of teleost fishes.</title>
        <authorList>
            <person name="Parey E."/>
            <person name="Louis A."/>
            <person name="Montfort J."/>
            <person name="Bouchez O."/>
            <person name="Roques C."/>
            <person name="Iampietro C."/>
            <person name="Lluch J."/>
            <person name="Castinel A."/>
            <person name="Donnadieu C."/>
            <person name="Desvignes T."/>
            <person name="Floi Bucao C."/>
            <person name="Jouanno E."/>
            <person name="Wen M."/>
            <person name="Mejri S."/>
            <person name="Dirks R."/>
            <person name="Jansen H."/>
            <person name="Henkel C."/>
            <person name="Chen W.J."/>
            <person name="Zahm M."/>
            <person name="Cabau C."/>
            <person name="Klopp C."/>
            <person name="Thompson A.W."/>
            <person name="Robinson-Rechavi M."/>
            <person name="Braasch I."/>
            <person name="Lecointre G."/>
            <person name="Bobe J."/>
            <person name="Postlethwait J.H."/>
            <person name="Berthelot C."/>
            <person name="Roest Crollius H."/>
            <person name="Guiguen Y."/>
        </authorList>
    </citation>
    <scope>NUCLEOTIDE SEQUENCE</scope>
    <source>
        <strain evidence="4">Concon-B</strain>
    </source>
</reference>
<dbReference type="PROSITE" id="PS51034">
    <property type="entry name" value="ZP_2"/>
    <property type="match status" value="1"/>
</dbReference>
<evidence type="ECO:0000313" key="4">
    <source>
        <dbReference type="EMBL" id="KAJ8250038.1"/>
    </source>
</evidence>
<keyword evidence="1" id="KW-0732">Signal</keyword>
<organism evidence="4 5">
    <name type="scientific">Conger conger</name>
    <name type="common">Conger eel</name>
    <name type="synonym">Muraena conger</name>
    <dbReference type="NCBI Taxonomy" id="82655"/>
    <lineage>
        <taxon>Eukaryota</taxon>
        <taxon>Metazoa</taxon>
        <taxon>Chordata</taxon>
        <taxon>Craniata</taxon>
        <taxon>Vertebrata</taxon>
        <taxon>Euteleostomi</taxon>
        <taxon>Actinopterygii</taxon>
        <taxon>Neopterygii</taxon>
        <taxon>Teleostei</taxon>
        <taxon>Anguilliformes</taxon>
        <taxon>Congridae</taxon>
        <taxon>Conger</taxon>
    </lineage>
</organism>
<dbReference type="Gene3D" id="2.60.40.4100">
    <property type="entry name" value="Zona pellucida, ZP-C domain"/>
    <property type="match status" value="1"/>
</dbReference>
<dbReference type="InterPro" id="IPR001507">
    <property type="entry name" value="ZP_dom"/>
</dbReference>
<evidence type="ECO:0000313" key="5">
    <source>
        <dbReference type="Proteomes" id="UP001152803"/>
    </source>
</evidence>
<dbReference type="PANTHER" id="PTHR14002:SF60">
    <property type="entry name" value="ZP DOMAIN-CONTAINING PROTEIN"/>
    <property type="match status" value="1"/>
</dbReference>
<keyword evidence="5" id="KW-1185">Reference proteome</keyword>
<feature type="domain" description="ZP" evidence="3">
    <location>
        <begin position="1"/>
        <end position="124"/>
    </location>
</feature>
<dbReference type="InterPro" id="IPR055355">
    <property type="entry name" value="ZP-C"/>
</dbReference>
<dbReference type="Proteomes" id="UP001152803">
    <property type="component" value="Unassembled WGS sequence"/>
</dbReference>
<name>A0A9Q1HMX0_CONCO</name>